<evidence type="ECO:0000313" key="2">
    <source>
        <dbReference type="Proteomes" id="UP000026960"/>
    </source>
</evidence>
<dbReference type="PaxDb" id="65489-OBART06G04400.1"/>
<evidence type="ECO:0000313" key="1">
    <source>
        <dbReference type="EnsemblPlants" id="OBART06G04400.1"/>
    </source>
</evidence>
<reference evidence="1" key="2">
    <citation type="submission" date="2015-03" db="UniProtKB">
        <authorList>
            <consortium name="EnsemblPlants"/>
        </authorList>
    </citation>
    <scope>IDENTIFICATION</scope>
</reference>
<proteinExistence type="predicted"/>
<reference evidence="1" key="1">
    <citation type="journal article" date="2009" name="Rice">
        <title>De Novo Next Generation Sequencing of Plant Genomes.</title>
        <authorList>
            <person name="Rounsley S."/>
            <person name="Marri P.R."/>
            <person name="Yu Y."/>
            <person name="He R."/>
            <person name="Sisneros N."/>
            <person name="Goicoechea J.L."/>
            <person name="Lee S.J."/>
            <person name="Angelova A."/>
            <person name="Kudrna D."/>
            <person name="Luo M."/>
            <person name="Affourtit J."/>
            <person name="Desany B."/>
            <person name="Knight J."/>
            <person name="Niazi F."/>
            <person name="Egholm M."/>
            <person name="Wing R.A."/>
        </authorList>
    </citation>
    <scope>NUCLEOTIDE SEQUENCE [LARGE SCALE GENOMIC DNA]</scope>
    <source>
        <strain evidence="1">cv. IRGC 105608</strain>
    </source>
</reference>
<dbReference type="Proteomes" id="UP000026960">
    <property type="component" value="Chromosome 6"/>
</dbReference>
<accession>A0A0D3GD83</accession>
<keyword evidence="2" id="KW-1185">Reference proteome</keyword>
<dbReference type="AlphaFoldDB" id="A0A0D3GD83"/>
<name>A0A0D3GD83_9ORYZ</name>
<dbReference type="Gramene" id="OBART06G04400.1">
    <property type="protein sequence ID" value="OBART06G04400.1"/>
    <property type="gene ID" value="OBART06G04400"/>
</dbReference>
<protein>
    <submittedName>
        <fullName evidence="1">Uncharacterized protein</fullName>
    </submittedName>
</protein>
<organism evidence="1">
    <name type="scientific">Oryza barthii</name>
    <dbReference type="NCBI Taxonomy" id="65489"/>
    <lineage>
        <taxon>Eukaryota</taxon>
        <taxon>Viridiplantae</taxon>
        <taxon>Streptophyta</taxon>
        <taxon>Embryophyta</taxon>
        <taxon>Tracheophyta</taxon>
        <taxon>Spermatophyta</taxon>
        <taxon>Magnoliopsida</taxon>
        <taxon>Liliopsida</taxon>
        <taxon>Poales</taxon>
        <taxon>Poaceae</taxon>
        <taxon>BOP clade</taxon>
        <taxon>Oryzoideae</taxon>
        <taxon>Oryzeae</taxon>
        <taxon>Oryzinae</taxon>
        <taxon>Oryza</taxon>
    </lineage>
</organism>
<dbReference type="HOGENOM" id="CLU_2658411_0_0_1"/>
<sequence>MGQPDQLINQTPTALVPQIAGEFNAAATGEAELDGRRVGVPCRAAPGGEPPHADDAGVEGFEIDGRVMASRSSSAA</sequence>
<dbReference type="EnsemblPlants" id="OBART06G04400.1">
    <property type="protein sequence ID" value="OBART06G04400.1"/>
    <property type="gene ID" value="OBART06G04400"/>
</dbReference>